<protein>
    <submittedName>
        <fullName evidence="1">Uncharacterized protein</fullName>
    </submittedName>
</protein>
<proteinExistence type="predicted"/>
<feature type="non-terminal residue" evidence="1">
    <location>
        <position position="1"/>
    </location>
</feature>
<reference evidence="1" key="1">
    <citation type="submission" date="2014-12" db="EMBL/GenBank/DDBJ databases">
        <title>Insight into the proteome of Arion vulgaris.</title>
        <authorList>
            <person name="Aradska J."/>
            <person name="Bulat T."/>
            <person name="Smidak R."/>
            <person name="Sarate P."/>
            <person name="Gangsoo J."/>
            <person name="Sialana F."/>
            <person name="Bilban M."/>
            <person name="Lubec G."/>
        </authorList>
    </citation>
    <scope>NUCLEOTIDE SEQUENCE</scope>
    <source>
        <tissue evidence="1">Skin</tissue>
    </source>
</reference>
<name>A0A0B7BU03_9EUPU</name>
<organism evidence="1">
    <name type="scientific">Arion vulgaris</name>
    <dbReference type="NCBI Taxonomy" id="1028688"/>
    <lineage>
        <taxon>Eukaryota</taxon>
        <taxon>Metazoa</taxon>
        <taxon>Spiralia</taxon>
        <taxon>Lophotrochozoa</taxon>
        <taxon>Mollusca</taxon>
        <taxon>Gastropoda</taxon>
        <taxon>Heterobranchia</taxon>
        <taxon>Euthyneura</taxon>
        <taxon>Panpulmonata</taxon>
        <taxon>Eupulmonata</taxon>
        <taxon>Stylommatophora</taxon>
        <taxon>Helicina</taxon>
        <taxon>Arionoidea</taxon>
        <taxon>Arionidae</taxon>
        <taxon>Arion</taxon>
    </lineage>
</organism>
<evidence type="ECO:0000313" key="1">
    <source>
        <dbReference type="EMBL" id="CEK96699.1"/>
    </source>
</evidence>
<gene>
    <name evidence="1" type="primary">ORF213108</name>
</gene>
<dbReference type="EMBL" id="HACG01049834">
    <property type="protein sequence ID" value="CEK96699.1"/>
    <property type="molecule type" value="Transcribed_RNA"/>
</dbReference>
<dbReference type="InterPro" id="IPR038672">
    <property type="entry name" value="CpcT/CpeT_sf"/>
</dbReference>
<sequence length="240" mass="27211">GLSYFYICSVLVTRRPTAAMMLGKVRFFLLLISSSLAGASITKARLSTAVWNFMNKFNGIFNNQDEVNDGFKDHDLIEVKIQPVDIPVLRPNPVMLVEEAVNGKINILELCVLTDGHDNIINVLRYNFTNPFIHKPGTIKPSALVNLTLNDLHRDKSCDAEFRLTEDRIAVGKWPSCRHIVDKMHPAYSVMFTCDYYTFTVVMDMTETPSPEPDIMKRKGPKFPMVVVPDNYDSNCRDTC</sequence>
<accession>A0A0B7BU03</accession>
<dbReference type="AlphaFoldDB" id="A0A0B7BU03"/>
<dbReference type="Gene3D" id="2.40.128.590">
    <property type="entry name" value="CpcT/CpeT domain"/>
    <property type="match status" value="1"/>
</dbReference>